<dbReference type="EMBL" id="QFFM01000034">
    <property type="protein sequence ID" value="PWG62544.1"/>
    <property type="molecule type" value="Genomic_DNA"/>
</dbReference>
<dbReference type="InterPro" id="IPR029510">
    <property type="entry name" value="Ald_DH_CS_GLU"/>
</dbReference>
<comment type="caution">
    <text evidence="6">The sequence shown here is derived from an EMBL/GenBank/DDBJ whole genome shotgun (WGS) entry which is preliminary data.</text>
</comment>
<name>A0A2U2N0Q0_9BIFI</name>
<dbReference type="Gene3D" id="3.40.309.10">
    <property type="entry name" value="Aldehyde Dehydrogenase, Chain A, domain 2"/>
    <property type="match status" value="2"/>
</dbReference>
<dbReference type="SUPFAM" id="SSF53720">
    <property type="entry name" value="ALDH-like"/>
    <property type="match status" value="1"/>
</dbReference>
<dbReference type="InterPro" id="IPR012394">
    <property type="entry name" value="Aldehyde_DH_NAD(P)"/>
</dbReference>
<dbReference type="OrthoDB" id="6882680at2"/>
<organism evidence="6 7">
    <name type="scientific">Bifidobacterium callitrichidarum</name>
    <dbReference type="NCBI Taxonomy" id="2052941"/>
    <lineage>
        <taxon>Bacteria</taxon>
        <taxon>Bacillati</taxon>
        <taxon>Actinomycetota</taxon>
        <taxon>Actinomycetes</taxon>
        <taxon>Bifidobacteriales</taxon>
        <taxon>Bifidobacteriaceae</taxon>
        <taxon>Bifidobacterium</taxon>
    </lineage>
</organism>
<gene>
    <name evidence="6" type="ORF">DF196_12030</name>
</gene>
<dbReference type="InterPro" id="IPR016161">
    <property type="entry name" value="Ald_DH/histidinol_DH"/>
</dbReference>
<evidence type="ECO:0000256" key="3">
    <source>
        <dbReference type="PROSITE-ProRule" id="PRU10007"/>
    </source>
</evidence>
<dbReference type="InterPro" id="IPR016163">
    <property type="entry name" value="Ald_DH_C"/>
</dbReference>
<evidence type="ECO:0000256" key="4">
    <source>
        <dbReference type="RuleBase" id="RU003345"/>
    </source>
</evidence>
<dbReference type="RefSeq" id="WP_109058045.1">
    <property type="nucleotide sequence ID" value="NZ_QFFM01000034.1"/>
</dbReference>
<dbReference type="CDD" id="cd07087">
    <property type="entry name" value="ALDH_F3-13-14_CALDH-like"/>
    <property type="match status" value="1"/>
</dbReference>
<dbReference type="PANTHER" id="PTHR43570:SF16">
    <property type="entry name" value="ALDEHYDE DEHYDROGENASE TYPE III, ISOFORM Q"/>
    <property type="match status" value="1"/>
</dbReference>
<evidence type="ECO:0000313" key="7">
    <source>
        <dbReference type="Proteomes" id="UP000245876"/>
    </source>
</evidence>
<evidence type="ECO:0000256" key="2">
    <source>
        <dbReference type="ARBA" id="ARBA00023002"/>
    </source>
</evidence>
<dbReference type="InterPro" id="IPR016162">
    <property type="entry name" value="Ald_DH_N"/>
</dbReference>
<dbReference type="InterPro" id="IPR015590">
    <property type="entry name" value="Aldehyde_DH_dom"/>
</dbReference>
<dbReference type="GO" id="GO:0004029">
    <property type="term" value="F:aldehyde dehydrogenase (NAD+) activity"/>
    <property type="evidence" value="ECO:0007669"/>
    <property type="project" value="TreeGrafter"/>
</dbReference>
<keyword evidence="2 4" id="KW-0560">Oxidoreductase</keyword>
<comment type="similarity">
    <text evidence="1 4">Belongs to the aldehyde dehydrogenase family.</text>
</comment>
<dbReference type="PROSITE" id="PS00687">
    <property type="entry name" value="ALDEHYDE_DEHYDR_GLU"/>
    <property type="match status" value="1"/>
</dbReference>
<reference evidence="6 7" key="1">
    <citation type="journal article" date="2018" name="Int. J. Syst. Evol. Microbiol.">
        <title>Bifidobacterium callitrichidarum sp. nov. from the faeces of the emperor tamarin (Saguinus imperator).</title>
        <authorList>
            <person name="Modesto M."/>
            <person name="Michelini S."/>
            <person name="Sansosti M.C."/>
            <person name="De Filippo C."/>
            <person name="Cavalieri D."/>
            <person name="Qvirist L."/>
            <person name="Andlid T."/>
            <person name="Spiezio C."/>
            <person name="Sandri C."/>
            <person name="Pascarelli S."/>
            <person name="Sgorbati B."/>
            <person name="Mattarelli P."/>
        </authorList>
    </citation>
    <scope>NUCLEOTIDE SEQUENCE [LARGE SCALE GENOMIC DNA]</scope>
    <source>
        <strain evidence="6 7">TRI 5</strain>
    </source>
</reference>
<dbReference type="FunFam" id="3.40.605.10:FF:000004">
    <property type="entry name" value="Aldehyde dehydrogenase"/>
    <property type="match status" value="1"/>
</dbReference>
<dbReference type="PROSITE" id="PS00070">
    <property type="entry name" value="ALDEHYDE_DEHYDR_CYS"/>
    <property type="match status" value="1"/>
</dbReference>
<dbReference type="Pfam" id="PF00171">
    <property type="entry name" value="Aldedh"/>
    <property type="match status" value="2"/>
</dbReference>
<proteinExistence type="inferred from homology"/>
<dbReference type="AlphaFoldDB" id="A0A2U2N0Q0"/>
<protein>
    <submittedName>
        <fullName evidence="6">Aldehyde dehydrogenase family protein</fullName>
    </submittedName>
</protein>
<keyword evidence="7" id="KW-1185">Reference proteome</keyword>
<dbReference type="GO" id="GO:0005737">
    <property type="term" value="C:cytoplasm"/>
    <property type="evidence" value="ECO:0007669"/>
    <property type="project" value="TreeGrafter"/>
</dbReference>
<evidence type="ECO:0000313" key="6">
    <source>
        <dbReference type="EMBL" id="PWG62544.1"/>
    </source>
</evidence>
<feature type="domain" description="Aldehyde dehydrogenase" evidence="5">
    <location>
        <begin position="403"/>
        <end position="531"/>
    </location>
</feature>
<sequence>MTDMSIARLRNAYSSERTRPLTWRRAQLDALRRMVTENREDFVAAVAADLGKPAAETVLMELNLVADESRFVRNRLGRWTARQPKPMPLALQPAAGWTVAEPKGVVLVIAPWNYPVLLALAPLADAIAAGNAVCLKPSELAPNSARLLSELVPQYLDHEAICVVEGGPKETGELLRQPFDHIFYTGGERVGRIVMKAAAEHVTPVTLELGGKSPCYVDRTADINVAARRIVWGKFTNAGQTCVAPDYVLATPDVAEALARRIAVAITEFFGENPQDSRDYGRIINDRHMERLIGLLPDGTVPPETPSSPLVVAASAVGAAMDMVGRRINAGVAAANRSGGNVAEVVSALASGTAPKADETSAADVSGGVTPQETAMNADAVSEPIDEEPAAGILQVPGVTDSAGRVVCGGKVNRDARYIAPTVLYGTRPDAAVMKEEIFGPILPILVVRDADAAIRFINSRPKPLAAYVFSRDHAVRLAFERRTSSGALGFNLPLGHLLSSRLPFGGVGLSGMGAYHGKAGFDTFSHIKTVVVKPQFPDTLRAVYPPFTEAKQRLFNLITKMS</sequence>
<accession>A0A2U2N0Q0</accession>
<evidence type="ECO:0000259" key="5">
    <source>
        <dbReference type="Pfam" id="PF00171"/>
    </source>
</evidence>
<feature type="active site" evidence="3">
    <location>
        <position position="208"/>
    </location>
</feature>
<dbReference type="Proteomes" id="UP000245876">
    <property type="component" value="Unassembled WGS sequence"/>
</dbReference>
<dbReference type="Gene3D" id="3.40.605.10">
    <property type="entry name" value="Aldehyde Dehydrogenase, Chain A, domain 1"/>
    <property type="match status" value="1"/>
</dbReference>
<dbReference type="GO" id="GO:0006081">
    <property type="term" value="P:aldehyde metabolic process"/>
    <property type="evidence" value="ECO:0007669"/>
    <property type="project" value="InterPro"/>
</dbReference>
<dbReference type="PANTHER" id="PTHR43570">
    <property type="entry name" value="ALDEHYDE DEHYDROGENASE"/>
    <property type="match status" value="1"/>
</dbReference>
<evidence type="ECO:0000256" key="1">
    <source>
        <dbReference type="ARBA" id="ARBA00009986"/>
    </source>
</evidence>
<dbReference type="InterPro" id="IPR016160">
    <property type="entry name" value="Ald_DH_CS_CYS"/>
</dbReference>
<feature type="domain" description="Aldehyde dehydrogenase" evidence="5">
    <location>
        <begin position="7"/>
        <end position="296"/>
    </location>
</feature>